<evidence type="ECO:0000313" key="1">
    <source>
        <dbReference type="EMBL" id="RDK45216.1"/>
    </source>
</evidence>
<gene>
    <name evidence="1" type="ORF">M752DRAFT_134018</name>
</gene>
<reference evidence="1 2" key="1">
    <citation type="submission" date="2018-07" db="EMBL/GenBank/DDBJ databases">
        <title>Section-level genome sequencing of Aspergillus section Nigri to investigate inter- and intra-species variation.</title>
        <authorList>
            <consortium name="DOE Joint Genome Institute"/>
            <person name="Vesth T.C."/>
            <person name="Nybo J.L."/>
            <person name="Theobald S."/>
            <person name="Frisvad J.C."/>
            <person name="Larsen T.O."/>
            <person name="Nielsen K.F."/>
            <person name="Hoof J.B."/>
            <person name="Brandl J."/>
            <person name="Salamov A."/>
            <person name="Riley R."/>
            <person name="Gladden J.M."/>
            <person name="Phatale P."/>
            <person name="Nielsen M.T."/>
            <person name="Lyhne E.K."/>
            <person name="Kogle M.E."/>
            <person name="Strasser K."/>
            <person name="McDonnell E."/>
            <person name="Barry K."/>
            <person name="Clum A."/>
            <person name="Chen C."/>
            <person name="Nolan M."/>
            <person name="Sandor L."/>
            <person name="Kuo A."/>
            <person name="Lipzen A."/>
            <person name="Hainaut M."/>
            <person name="Drula E."/>
            <person name="Tsang A."/>
            <person name="Magnuson J.K."/>
            <person name="Henrissat B."/>
            <person name="Wiebenga A."/>
            <person name="Simmons B.A."/>
            <person name="Makela M.R."/>
            <person name="De vries R.P."/>
            <person name="Grigoriev I.V."/>
            <person name="Mortensen U.H."/>
            <person name="Baker S.E."/>
            <person name="Andersen M.R."/>
        </authorList>
    </citation>
    <scope>NUCLEOTIDE SEQUENCE [LARGE SCALE GENOMIC DNA]</scope>
    <source>
        <strain evidence="1 2">ATCC 13157</strain>
    </source>
</reference>
<keyword evidence="2" id="KW-1185">Reference proteome</keyword>
<proteinExistence type="predicted"/>
<name>A0A370PSN3_ASPPH</name>
<dbReference type="EMBL" id="KZ851848">
    <property type="protein sequence ID" value="RDK45216.1"/>
    <property type="molecule type" value="Genomic_DNA"/>
</dbReference>
<accession>A0A370PSN3</accession>
<organism evidence="1 2">
    <name type="scientific">Aspergillus phoenicis ATCC 13157</name>
    <dbReference type="NCBI Taxonomy" id="1353007"/>
    <lineage>
        <taxon>Eukaryota</taxon>
        <taxon>Fungi</taxon>
        <taxon>Dikarya</taxon>
        <taxon>Ascomycota</taxon>
        <taxon>Pezizomycotina</taxon>
        <taxon>Eurotiomycetes</taxon>
        <taxon>Eurotiomycetidae</taxon>
        <taxon>Eurotiales</taxon>
        <taxon>Aspergillaceae</taxon>
        <taxon>Aspergillus</taxon>
    </lineage>
</organism>
<evidence type="ECO:0000313" key="2">
    <source>
        <dbReference type="Proteomes" id="UP000254937"/>
    </source>
</evidence>
<dbReference type="Proteomes" id="UP000254937">
    <property type="component" value="Unassembled WGS sequence"/>
</dbReference>
<protein>
    <submittedName>
        <fullName evidence="1">Uncharacterized protein</fullName>
    </submittedName>
</protein>
<dbReference type="AlphaFoldDB" id="A0A370PSN3"/>
<sequence>MIRCKIGGFYFMPLAFSFSFFSAFSSFLLFFFLINFSFPPYSFACCSSPPLLKCYVSRSKVWLKQPKVDKLEFMGCFLVFLFPKGGEKDGVLKCMIKLQCCFCCCLYVAVC</sequence>